<feature type="chain" id="PRO_5034179420" description="Fungal lipase-type domain-containing protein" evidence="5">
    <location>
        <begin position="19"/>
        <end position="303"/>
    </location>
</feature>
<keyword evidence="5" id="KW-0732">Signal</keyword>
<dbReference type="EMBL" id="JAACJP010000013">
    <property type="protein sequence ID" value="KAF5380413.1"/>
    <property type="molecule type" value="Genomic_DNA"/>
</dbReference>
<dbReference type="InterPro" id="IPR002921">
    <property type="entry name" value="Fungal_lipase-type"/>
</dbReference>
<evidence type="ECO:0000256" key="3">
    <source>
        <dbReference type="ARBA" id="ARBA00047591"/>
    </source>
</evidence>
<keyword evidence="1" id="KW-1015">Disulfide bond</keyword>
<accession>A0A8H5HBR4</accession>
<proteinExistence type="inferred from homology"/>
<dbReference type="PANTHER" id="PTHR45856">
    <property type="entry name" value="ALPHA/BETA-HYDROLASES SUPERFAMILY PROTEIN"/>
    <property type="match status" value="1"/>
</dbReference>
<dbReference type="Gene3D" id="3.40.50.1820">
    <property type="entry name" value="alpha/beta hydrolase"/>
    <property type="match status" value="1"/>
</dbReference>
<dbReference type="Proteomes" id="UP000565441">
    <property type="component" value="Unassembled WGS sequence"/>
</dbReference>
<dbReference type="InterPro" id="IPR029058">
    <property type="entry name" value="AB_hydrolase_fold"/>
</dbReference>
<dbReference type="CDD" id="cd00519">
    <property type="entry name" value="Lipase_3"/>
    <property type="match status" value="1"/>
</dbReference>
<comment type="caution">
    <text evidence="7">The sequence shown here is derived from an EMBL/GenBank/DDBJ whole genome shotgun (WGS) entry which is preliminary data.</text>
</comment>
<gene>
    <name evidence="7" type="ORF">D9615_004499</name>
</gene>
<dbReference type="PANTHER" id="PTHR45856:SF25">
    <property type="entry name" value="FUNGAL LIPASE-LIKE DOMAIN-CONTAINING PROTEIN"/>
    <property type="match status" value="1"/>
</dbReference>
<sequence length="303" mass="31923">MFAFSALALLFSFGGAAAAPSILKSRAVTAPSAAELSGFAPFTQFARAAYCSTSKLTGWNCGEACRALPGFQPTLVGGDGNFIQIYFVGYWPTQNSVVVAHQGTDPTKFVSLLTDANILQDPLDTRLFPGVSSSVLVHDGFRNAHALTAPKILAEVKNLMASKGTQSVTVVGHSLGGALAELDALYFSLNLPAGTSIKVRTYGTPRVGNAAFANLLDFKVSDIKRINNKKDLIPIIPGRFLNFAHGQGEVHILGPGNAVACSGQDNAVDAQCQIKTVPTIFDGNIFDHLGPYEGISIGTIFCV</sequence>
<dbReference type="GO" id="GO:0006629">
    <property type="term" value="P:lipid metabolic process"/>
    <property type="evidence" value="ECO:0007669"/>
    <property type="project" value="InterPro"/>
</dbReference>
<evidence type="ECO:0000256" key="1">
    <source>
        <dbReference type="ARBA" id="ARBA00023157"/>
    </source>
</evidence>
<feature type="signal peptide" evidence="5">
    <location>
        <begin position="1"/>
        <end position="18"/>
    </location>
</feature>
<evidence type="ECO:0000259" key="6">
    <source>
        <dbReference type="Pfam" id="PF01764"/>
    </source>
</evidence>
<organism evidence="7 8">
    <name type="scientific">Tricholomella constricta</name>
    <dbReference type="NCBI Taxonomy" id="117010"/>
    <lineage>
        <taxon>Eukaryota</taxon>
        <taxon>Fungi</taxon>
        <taxon>Dikarya</taxon>
        <taxon>Basidiomycota</taxon>
        <taxon>Agaricomycotina</taxon>
        <taxon>Agaricomycetes</taxon>
        <taxon>Agaricomycetidae</taxon>
        <taxon>Agaricales</taxon>
        <taxon>Tricholomatineae</taxon>
        <taxon>Lyophyllaceae</taxon>
        <taxon>Tricholomella</taxon>
    </lineage>
</organism>
<dbReference type="Pfam" id="PF01764">
    <property type="entry name" value="Lipase_3"/>
    <property type="match status" value="1"/>
</dbReference>
<dbReference type="InterPro" id="IPR051218">
    <property type="entry name" value="Sec_MonoDiacylglyc_Lipase"/>
</dbReference>
<evidence type="ECO:0000313" key="8">
    <source>
        <dbReference type="Proteomes" id="UP000565441"/>
    </source>
</evidence>
<name>A0A8H5HBR4_9AGAR</name>
<evidence type="ECO:0000313" key="7">
    <source>
        <dbReference type="EMBL" id="KAF5380413.1"/>
    </source>
</evidence>
<evidence type="ECO:0000256" key="4">
    <source>
        <dbReference type="ARBA" id="ARBA00048461"/>
    </source>
</evidence>
<dbReference type="OrthoDB" id="426718at2759"/>
<comment type="catalytic activity">
    <reaction evidence="3">
        <text>a diacylglycerol + H2O = a monoacylglycerol + a fatty acid + H(+)</text>
        <dbReference type="Rhea" id="RHEA:32731"/>
        <dbReference type="ChEBI" id="CHEBI:15377"/>
        <dbReference type="ChEBI" id="CHEBI:15378"/>
        <dbReference type="ChEBI" id="CHEBI:17408"/>
        <dbReference type="ChEBI" id="CHEBI:18035"/>
        <dbReference type="ChEBI" id="CHEBI:28868"/>
    </reaction>
</comment>
<feature type="domain" description="Fungal lipase-type" evidence="6">
    <location>
        <begin position="98"/>
        <end position="239"/>
    </location>
</feature>
<keyword evidence="8" id="KW-1185">Reference proteome</keyword>
<protein>
    <recommendedName>
        <fullName evidence="6">Fungal lipase-type domain-containing protein</fullName>
    </recommendedName>
</protein>
<evidence type="ECO:0000256" key="5">
    <source>
        <dbReference type="SAM" id="SignalP"/>
    </source>
</evidence>
<dbReference type="AlphaFoldDB" id="A0A8H5HBR4"/>
<evidence type="ECO:0000256" key="2">
    <source>
        <dbReference type="ARBA" id="ARBA00043996"/>
    </source>
</evidence>
<comment type="similarity">
    <text evidence="2">Belongs to the AB hydrolase superfamily. Lipase family. Class 3 subfamily.</text>
</comment>
<comment type="catalytic activity">
    <reaction evidence="4">
        <text>a monoacylglycerol + H2O = glycerol + a fatty acid + H(+)</text>
        <dbReference type="Rhea" id="RHEA:15245"/>
        <dbReference type="ChEBI" id="CHEBI:15377"/>
        <dbReference type="ChEBI" id="CHEBI:15378"/>
        <dbReference type="ChEBI" id="CHEBI:17408"/>
        <dbReference type="ChEBI" id="CHEBI:17754"/>
        <dbReference type="ChEBI" id="CHEBI:28868"/>
    </reaction>
</comment>
<reference evidence="7 8" key="1">
    <citation type="journal article" date="2020" name="ISME J.">
        <title>Uncovering the hidden diversity of litter-decomposition mechanisms in mushroom-forming fungi.</title>
        <authorList>
            <person name="Floudas D."/>
            <person name="Bentzer J."/>
            <person name="Ahren D."/>
            <person name="Johansson T."/>
            <person name="Persson P."/>
            <person name="Tunlid A."/>
        </authorList>
    </citation>
    <scope>NUCLEOTIDE SEQUENCE [LARGE SCALE GENOMIC DNA]</scope>
    <source>
        <strain evidence="7 8">CBS 661.87</strain>
    </source>
</reference>
<dbReference type="SUPFAM" id="SSF53474">
    <property type="entry name" value="alpha/beta-Hydrolases"/>
    <property type="match status" value="1"/>
</dbReference>